<comment type="caution">
    <text evidence="3">The sequence shown here is derived from an EMBL/GenBank/DDBJ whole genome shotgun (WGS) entry which is preliminary data.</text>
</comment>
<dbReference type="InterPro" id="IPR000836">
    <property type="entry name" value="PRTase_dom"/>
</dbReference>
<name>A0A7V7RLN5_9BACI</name>
<dbReference type="PANTHER" id="PTHR47505">
    <property type="entry name" value="DNA UTILIZATION PROTEIN YHGH"/>
    <property type="match status" value="1"/>
</dbReference>
<evidence type="ECO:0000313" key="3">
    <source>
        <dbReference type="EMBL" id="KAB2332664.1"/>
    </source>
</evidence>
<dbReference type="InterPro" id="IPR051910">
    <property type="entry name" value="ComF/GntX_DNA_util-trans"/>
</dbReference>
<feature type="domain" description="Phosphoribosyltransferase" evidence="2">
    <location>
        <begin position="148"/>
        <end position="231"/>
    </location>
</feature>
<dbReference type="EMBL" id="WBOT01000003">
    <property type="protein sequence ID" value="KAB2332664.1"/>
    <property type="molecule type" value="Genomic_DNA"/>
</dbReference>
<keyword evidence="4" id="KW-1185">Reference proteome</keyword>
<sequence length="233" mass="26465">MIMFCLGCGAELKKAVSWHSLFAKEEDSVLCHECLEKLEMITGEVCRLCSRPIGQNRYQQDGMCLDCLRWEENEVWSGVLDRNISVLMYNDYCKELIALFKYRGDYAVAAAFASLLKHKLQTLTYDLIVPVPLSPERLYERGFNQSEALILSLGKEPFHLLSRKHSEKQSKKSRHDRIHLPQVFQLTQQTNLSGKQIVLIDDIYTTGSTLRHAAVLLKEAGAKTVTSLTVARG</sequence>
<reference evidence="3 4" key="1">
    <citation type="journal article" date="2014" name="Arch. Microbiol.">
        <title>Bacillus mesophilum sp. nov., strain IITR-54T, a novel 4-chlorobiphenyl dechlorinating bacterium.</title>
        <authorList>
            <person name="Manickam N."/>
            <person name="Singh N.K."/>
            <person name="Bajaj A."/>
            <person name="Kumar R.M."/>
            <person name="Kaur G."/>
            <person name="Kaur N."/>
            <person name="Bala M."/>
            <person name="Kumar A."/>
            <person name="Mayilraj S."/>
        </authorList>
    </citation>
    <scope>NUCLEOTIDE SEQUENCE [LARGE SCALE GENOMIC DNA]</scope>
    <source>
        <strain evidence="3 4">IITR-54</strain>
    </source>
</reference>
<dbReference type="SUPFAM" id="SSF53271">
    <property type="entry name" value="PRTase-like"/>
    <property type="match status" value="1"/>
</dbReference>
<dbReference type="AlphaFoldDB" id="A0A7V7RLN5"/>
<protein>
    <submittedName>
        <fullName evidence="3">ComF family protein</fullName>
    </submittedName>
</protein>
<proteinExistence type="inferred from homology"/>
<evidence type="ECO:0000259" key="2">
    <source>
        <dbReference type="Pfam" id="PF00156"/>
    </source>
</evidence>
<dbReference type="OrthoDB" id="9779910at2"/>
<dbReference type="Proteomes" id="UP000441354">
    <property type="component" value="Unassembled WGS sequence"/>
</dbReference>
<organism evidence="3 4">
    <name type="scientific">Bacillus mesophilum</name>
    <dbReference type="NCBI Taxonomy" id="1071718"/>
    <lineage>
        <taxon>Bacteria</taxon>
        <taxon>Bacillati</taxon>
        <taxon>Bacillota</taxon>
        <taxon>Bacilli</taxon>
        <taxon>Bacillales</taxon>
        <taxon>Bacillaceae</taxon>
        <taxon>Bacillus</taxon>
    </lineage>
</organism>
<dbReference type="PANTHER" id="PTHR47505:SF1">
    <property type="entry name" value="DNA UTILIZATION PROTEIN YHGH"/>
    <property type="match status" value="1"/>
</dbReference>
<accession>A0A7V7RLN5</accession>
<dbReference type="CDD" id="cd06223">
    <property type="entry name" value="PRTases_typeI"/>
    <property type="match status" value="1"/>
</dbReference>
<evidence type="ECO:0000256" key="1">
    <source>
        <dbReference type="ARBA" id="ARBA00008007"/>
    </source>
</evidence>
<gene>
    <name evidence="3" type="ORF">F7732_11270</name>
</gene>
<dbReference type="Gene3D" id="3.40.50.2020">
    <property type="match status" value="1"/>
</dbReference>
<comment type="similarity">
    <text evidence="1">Belongs to the ComF/GntX family.</text>
</comment>
<evidence type="ECO:0000313" key="4">
    <source>
        <dbReference type="Proteomes" id="UP000441354"/>
    </source>
</evidence>
<dbReference type="Pfam" id="PF00156">
    <property type="entry name" value="Pribosyltran"/>
    <property type="match status" value="1"/>
</dbReference>
<dbReference type="InterPro" id="IPR029057">
    <property type="entry name" value="PRTase-like"/>
</dbReference>